<dbReference type="STRING" id="323850.Shew_3163"/>
<feature type="domain" description="PAC" evidence="4">
    <location>
        <begin position="138"/>
        <end position="191"/>
    </location>
</feature>
<dbReference type="eggNOG" id="COG2199">
    <property type="taxonomic scope" value="Bacteria"/>
</dbReference>
<dbReference type="RefSeq" id="WP_011866959.1">
    <property type="nucleotide sequence ID" value="NC_009092.1"/>
</dbReference>
<dbReference type="InterPro" id="IPR043128">
    <property type="entry name" value="Rev_trsase/Diguanyl_cyclase"/>
</dbReference>
<dbReference type="PROSITE" id="PS50112">
    <property type="entry name" value="PAS"/>
    <property type="match status" value="1"/>
</dbReference>
<dbReference type="AlphaFoldDB" id="A3QHT1"/>
<evidence type="ECO:0000256" key="2">
    <source>
        <dbReference type="SAM" id="MobiDB-lite"/>
    </source>
</evidence>
<dbReference type="KEGG" id="slo:Shew_3163"/>
<dbReference type="InterPro" id="IPR000160">
    <property type="entry name" value="GGDEF_dom"/>
</dbReference>
<evidence type="ECO:0000259" key="4">
    <source>
        <dbReference type="PROSITE" id="PS50113"/>
    </source>
</evidence>
<dbReference type="InterPro" id="IPR000014">
    <property type="entry name" value="PAS"/>
</dbReference>
<dbReference type="PROSITE" id="PS50113">
    <property type="entry name" value="PAC"/>
    <property type="match status" value="1"/>
</dbReference>
<evidence type="ECO:0000259" key="5">
    <source>
        <dbReference type="PROSITE" id="PS50887"/>
    </source>
</evidence>
<dbReference type="SMART" id="SM00086">
    <property type="entry name" value="PAC"/>
    <property type="match status" value="1"/>
</dbReference>
<dbReference type="InterPro" id="IPR029787">
    <property type="entry name" value="Nucleotide_cyclase"/>
</dbReference>
<dbReference type="PROSITE" id="PS50887">
    <property type="entry name" value="GGDEF"/>
    <property type="match status" value="1"/>
</dbReference>
<feature type="compositionally biased region" description="Polar residues" evidence="2">
    <location>
        <begin position="1"/>
        <end position="23"/>
    </location>
</feature>
<protein>
    <submittedName>
        <fullName evidence="6">Diguanylate cyclase with PAS/PAC sensor</fullName>
    </submittedName>
</protein>
<feature type="coiled-coil region" evidence="1">
    <location>
        <begin position="30"/>
        <end position="64"/>
    </location>
</feature>
<proteinExistence type="predicted"/>
<reference evidence="6 7" key="1">
    <citation type="submission" date="2007-03" db="EMBL/GenBank/DDBJ databases">
        <title>Complete sequence of Shewanella loihica PV-4.</title>
        <authorList>
            <consortium name="US DOE Joint Genome Institute"/>
            <person name="Copeland A."/>
            <person name="Lucas S."/>
            <person name="Lapidus A."/>
            <person name="Barry K."/>
            <person name="Detter J.C."/>
            <person name="Glavina del Rio T."/>
            <person name="Hammon N."/>
            <person name="Israni S."/>
            <person name="Dalin E."/>
            <person name="Tice H."/>
            <person name="Pitluck S."/>
            <person name="Chain P."/>
            <person name="Malfatti S."/>
            <person name="Shin M."/>
            <person name="Vergez L."/>
            <person name="Schmutz J."/>
            <person name="Larimer F."/>
            <person name="Land M."/>
            <person name="Hauser L."/>
            <person name="Kyrpides N."/>
            <person name="Mikhailova N."/>
            <person name="Romine M.F."/>
            <person name="Serres G."/>
            <person name="Fredrickson J."/>
            <person name="Tiedje J."/>
            <person name="Richardson P."/>
        </authorList>
    </citation>
    <scope>NUCLEOTIDE SEQUENCE [LARGE SCALE GENOMIC DNA]</scope>
    <source>
        <strain evidence="7">ATCC BAA-1088 / PV-4</strain>
    </source>
</reference>
<gene>
    <name evidence="6" type="ordered locus">Shew_3163</name>
</gene>
<dbReference type="CDD" id="cd01949">
    <property type="entry name" value="GGDEF"/>
    <property type="match status" value="1"/>
</dbReference>
<organism evidence="6 7">
    <name type="scientific">Shewanella loihica (strain ATCC BAA-1088 / PV-4)</name>
    <dbReference type="NCBI Taxonomy" id="323850"/>
    <lineage>
        <taxon>Bacteria</taxon>
        <taxon>Pseudomonadati</taxon>
        <taxon>Pseudomonadota</taxon>
        <taxon>Gammaproteobacteria</taxon>
        <taxon>Alteromonadales</taxon>
        <taxon>Shewanellaceae</taxon>
        <taxon>Shewanella</taxon>
    </lineage>
</organism>
<keyword evidence="7" id="KW-1185">Reference proteome</keyword>
<feature type="region of interest" description="Disordered" evidence="2">
    <location>
        <begin position="1"/>
        <end position="28"/>
    </location>
</feature>
<dbReference type="Pfam" id="PF08447">
    <property type="entry name" value="PAS_3"/>
    <property type="match status" value="1"/>
</dbReference>
<evidence type="ECO:0000313" key="6">
    <source>
        <dbReference type="EMBL" id="ABO25029.1"/>
    </source>
</evidence>
<dbReference type="Proteomes" id="UP000001558">
    <property type="component" value="Chromosome"/>
</dbReference>
<keyword evidence="1" id="KW-0175">Coiled coil</keyword>
<dbReference type="Gene3D" id="3.30.70.270">
    <property type="match status" value="1"/>
</dbReference>
<dbReference type="InterPro" id="IPR035965">
    <property type="entry name" value="PAS-like_dom_sf"/>
</dbReference>
<dbReference type="HOGENOM" id="CLU_000445_11_4_6"/>
<evidence type="ECO:0000256" key="1">
    <source>
        <dbReference type="SAM" id="Coils"/>
    </source>
</evidence>
<dbReference type="SUPFAM" id="SSF55785">
    <property type="entry name" value="PYP-like sensor domain (PAS domain)"/>
    <property type="match status" value="1"/>
</dbReference>
<dbReference type="InterPro" id="IPR001610">
    <property type="entry name" value="PAC"/>
</dbReference>
<evidence type="ECO:0000313" key="7">
    <source>
        <dbReference type="Proteomes" id="UP000001558"/>
    </source>
</evidence>
<dbReference type="SMART" id="SM00267">
    <property type="entry name" value="GGDEF"/>
    <property type="match status" value="1"/>
</dbReference>
<accession>A3QHT1</accession>
<dbReference type="CDD" id="cd00130">
    <property type="entry name" value="PAS"/>
    <property type="match status" value="1"/>
</dbReference>
<feature type="domain" description="PAS" evidence="3">
    <location>
        <begin position="83"/>
        <end position="134"/>
    </location>
</feature>
<feature type="domain" description="GGDEF" evidence="5">
    <location>
        <begin position="218"/>
        <end position="349"/>
    </location>
</feature>
<dbReference type="InterPro" id="IPR052163">
    <property type="entry name" value="DGC-Regulatory_Protein"/>
</dbReference>
<dbReference type="SUPFAM" id="SSF55073">
    <property type="entry name" value="Nucleotide cyclase"/>
    <property type="match status" value="1"/>
</dbReference>
<sequence>MEPDEQPSNQLANTEPSAETSAEPTADISAEQTADLIAKLKAENAALKRENAKLTLLNDRAEEKLFAALDGNRLCLWEQHLPSGNLTIFNMRWGELLGFSREELAAHVDSWKQNLHPEDKEWVIKAFEDHVEGKSDYYQAVHRMIHKDGSVTWVSDRGRIVERKPDGTPLRMMGTHMDITQEKRYEQELSELAHCDPLTNLSNRKAITLAFEELYQRGRGSIFFIDLDGFKELNDKLGHKFGDHLLVHVAHTLRGVIGTQAQIARLGGDEFLILHPSQDQTLLSERAQSLLDVYRQAIILEGTEVKLGLSIGIYCFTPSDDFASACEFADAAMYRVKAQGKHDYLFWQAEQAAEG</sequence>
<dbReference type="PANTHER" id="PTHR46663:SF3">
    <property type="entry name" value="SLL0267 PROTEIN"/>
    <property type="match status" value="1"/>
</dbReference>
<dbReference type="PANTHER" id="PTHR46663">
    <property type="entry name" value="DIGUANYLATE CYCLASE DGCT-RELATED"/>
    <property type="match status" value="1"/>
</dbReference>
<dbReference type="NCBIfam" id="TIGR00254">
    <property type="entry name" value="GGDEF"/>
    <property type="match status" value="1"/>
</dbReference>
<dbReference type="InterPro" id="IPR000700">
    <property type="entry name" value="PAS-assoc_C"/>
</dbReference>
<dbReference type="InterPro" id="IPR013655">
    <property type="entry name" value="PAS_fold_3"/>
</dbReference>
<dbReference type="Gene3D" id="3.30.450.20">
    <property type="entry name" value="PAS domain"/>
    <property type="match status" value="1"/>
</dbReference>
<dbReference type="NCBIfam" id="TIGR00229">
    <property type="entry name" value="sensory_box"/>
    <property type="match status" value="1"/>
</dbReference>
<evidence type="ECO:0000259" key="3">
    <source>
        <dbReference type="PROSITE" id="PS50112"/>
    </source>
</evidence>
<dbReference type="EMBL" id="CP000606">
    <property type="protein sequence ID" value="ABO25029.1"/>
    <property type="molecule type" value="Genomic_DNA"/>
</dbReference>
<name>A3QHT1_SHELP</name>
<dbReference type="Pfam" id="PF00990">
    <property type="entry name" value="GGDEF"/>
    <property type="match status" value="1"/>
</dbReference>
<dbReference type="eggNOG" id="COG2202">
    <property type="taxonomic scope" value="Bacteria"/>
</dbReference>